<dbReference type="InterPro" id="IPR007845">
    <property type="entry name" value="HemS/ChuX_dom"/>
</dbReference>
<dbReference type="InterPro" id="IPR053733">
    <property type="entry name" value="Heme_Transport_Util_sf"/>
</dbReference>
<sequence>MSLVQAESQTESRFDSPASLRAAKAENPKSRARDLAATLGVSEGELVAAMVDGDSVVRIDPSLDRLIPALKTLGPVMALTRNESCVHEKDGPYLDYHSGQHASMVLGPDIDLRMFPRHWVHAFALDDGEKRSVQVFDAAGDAIHKVHLRPASDVAAFTALVSDLRLDDQSDRIETAPRAPVEAAKSNPDKLDVLRAEWDKLTDTHQFLRLTSKLKMNRLGAYRIAGEPYAVALQPAAVAETLRRCAEGAVPVMIFVGNAGCIQIHGGTIHRVEPMGPWINVLDPGFNLHLRDDHIAEVWLVSKPTRHGMAVSIEAFDAKGGLILQIFGQRAPGSEQAADAADTKAPLPGTEGWFAVTQTLRETMGA</sequence>
<evidence type="ECO:0000313" key="4">
    <source>
        <dbReference type="Proteomes" id="UP000244940"/>
    </source>
</evidence>
<evidence type="ECO:0000313" key="3">
    <source>
        <dbReference type="EMBL" id="PWE28668.1"/>
    </source>
</evidence>
<keyword evidence="4" id="KW-1185">Reference proteome</keyword>
<dbReference type="AlphaFoldDB" id="A0A2U2C9U2"/>
<reference evidence="3 4" key="1">
    <citation type="submission" date="2018-05" db="EMBL/GenBank/DDBJ databases">
        <title>Pararhodobacter marina sp. nov., isolated from deep-sea water of the Indian Ocean.</title>
        <authorList>
            <person name="Lai Q.Sr."/>
            <person name="Liu X."/>
            <person name="Shao Z."/>
        </authorList>
    </citation>
    <scope>NUCLEOTIDE SEQUENCE [LARGE SCALE GENOMIC DNA]</scope>
    <source>
        <strain evidence="3 4">CIC4N-9</strain>
    </source>
</reference>
<feature type="region of interest" description="Disordered" evidence="1">
    <location>
        <begin position="1"/>
        <end position="31"/>
    </location>
</feature>
<dbReference type="Proteomes" id="UP000244940">
    <property type="component" value="Unassembled WGS sequence"/>
</dbReference>
<dbReference type="CDD" id="cd16830">
    <property type="entry name" value="HemS-like_N"/>
    <property type="match status" value="1"/>
</dbReference>
<dbReference type="OrthoDB" id="316630at2"/>
<dbReference type="Pfam" id="PF05171">
    <property type="entry name" value="HemS"/>
    <property type="match status" value="2"/>
</dbReference>
<evidence type="ECO:0000256" key="1">
    <source>
        <dbReference type="SAM" id="MobiDB-lite"/>
    </source>
</evidence>
<name>A0A2U2C9U2_9RHOB</name>
<protein>
    <submittedName>
        <fullName evidence="3">Hemin-degrading factor</fullName>
    </submittedName>
</protein>
<dbReference type="CDD" id="cd16831">
    <property type="entry name" value="HemS-like_C"/>
    <property type="match status" value="1"/>
</dbReference>
<accession>A0A2U2C9U2</accession>
<dbReference type="RefSeq" id="WP_109533529.1">
    <property type="nucleotide sequence ID" value="NZ_QEYD01000006.1"/>
</dbReference>
<dbReference type="EMBL" id="QEYD01000006">
    <property type="protein sequence ID" value="PWE28668.1"/>
    <property type="molecule type" value="Genomic_DNA"/>
</dbReference>
<dbReference type="SUPFAM" id="SSF144064">
    <property type="entry name" value="Heme iron utilization protein-like"/>
    <property type="match status" value="1"/>
</dbReference>
<organism evidence="3 4">
    <name type="scientific">Pararhodobacter marinus</name>
    <dbReference type="NCBI Taxonomy" id="2184063"/>
    <lineage>
        <taxon>Bacteria</taxon>
        <taxon>Pseudomonadati</taxon>
        <taxon>Pseudomonadota</taxon>
        <taxon>Alphaproteobacteria</taxon>
        <taxon>Rhodobacterales</taxon>
        <taxon>Paracoccaceae</taxon>
        <taxon>Pararhodobacter</taxon>
    </lineage>
</organism>
<comment type="caution">
    <text evidence="3">The sequence shown here is derived from an EMBL/GenBank/DDBJ whole genome shotgun (WGS) entry which is preliminary data.</text>
</comment>
<feature type="domain" description="Haemin-degrading HemS/ChuX" evidence="2">
    <location>
        <begin position="40"/>
        <end position="164"/>
    </location>
</feature>
<feature type="domain" description="Haemin-degrading HemS/ChuX" evidence="2">
    <location>
        <begin position="215"/>
        <end position="337"/>
    </location>
</feature>
<dbReference type="GO" id="GO:0006826">
    <property type="term" value="P:iron ion transport"/>
    <property type="evidence" value="ECO:0007669"/>
    <property type="project" value="InterPro"/>
</dbReference>
<feature type="compositionally biased region" description="Polar residues" evidence="1">
    <location>
        <begin position="1"/>
        <end position="11"/>
    </location>
</feature>
<proteinExistence type="predicted"/>
<dbReference type="Gene3D" id="3.40.1570.10">
    <property type="entry name" value="HemS/ChuS/ChuX like domains"/>
    <property type="match status" value="2"/>
</dbReference>
<evidence type="ECO:0000259" key="2">
    <source>
        <dbReference type="Pfam" id="PF05171"/>
    </source>
</evidence>
<gene>
    <name evidence="3" type="ORF">C4N9_11845</name>
</gene>
<dbReference type="GeneID" id="94365582"/>